<reference evidence="1 2" key="1">
    <citation type="submission" date="2019-12" db="EMBL/GenBank/DDBJ databases">
        <title>Genomic-based taxomic classification of the family Erythrobacteraceae.</title>
        <authorList>
            <person name="Xu L."/>
        </authorList>
    </citation>
    <scope>NUCLEOTIDE SEQUENCE [LARGE SCALE GENOMIC DNA]</scope>
    <source>
        <strain evidence="1 2">MCCC 1K02066</strain>
    </source>
</reference>
<proteinExistence type="predicted"/>
<dbReference type="EMBL" id="WTYK01000002">
    <property type="protein sequence ID" value="MXP40892.1"/>
    <property type="molecule type" value="Genomic_DNA"/>
</dbReference>
<comment type="caution">
    <text evidence="1">The sequence shown here is derived from an EMBL/GenBank/DDBJ whole genome shotgun (WGS) entry which is preliminary data.</text>
</comment>
<dbReference type="RefSeq" id="WP_160745747.1">
    <property type="nucleotide sequence ID" value="NZ_WTYK01000002.1"/>
</dbReference>
<dbReference type="AlphaFoldDB" id="A0A6I4UQ05"/>
<dbReference type="Proteomes" id="UP000469159">
    <property type="component" value="Unassembled WGS sequence"/>
</dbReference>
<organism evidence="1 2">
    <name type="scientific">Croceibacterium soli</name>
    <dbReference type="NCBI Taxonomy" id="1739690"/>
    <lineage>
        <taxon>Bacteria</taxon>
        <taxon>Pseudomonadati</taxon>
        <taxon>Pseudomonadota</taxon>
        <taxon>Alphaproteobacteria</taxon>
        <taxon>Sphingomonadales</taxon>
        <taxon>Erythrobacteraceae</taxon>
        <taxon>Croceibacterium</taxon>
    </lineage>
</organism>
<dbReference type="OrthoDB" id="9916759at2"/>
<gene>
    <name evidence="1" type="ORF">GRI75_04435</name>
</gene>
<name>A0A6I4UQ05_9SPHN</name>
<keyword evidence="2" id="KW-1185">Reference proteome</keyword>
<protein>
    <submittedName>
        <fullName evidence="1">Uncharacterized protein</fullName>
    </submittedName>
</protein>
<accession>A0A6I4UQ05</accession>
<evidence type="ECO:0000313" key="2">
    <source>
        <dbReference type="Proteomes" id="UP000469159"/>
    </source>
</evidence>
<sequence length="170" mass="18299">MAACTALEAVGVVSEVRPLDTLPAGVELRQVEQDLLATARDRFGETAVRRALAAPSHVIVKRFPGMSPPPPPNAGPDWRPAIPVALLAKEGDRWFAATARGWREADAVATAVIEDTLTSEAFREEPERIGACPDYGASLLLAKLPGREREVRSALCTSQTDKVVYEALRA</sequence>
<evidence type="ECO:0000313" key="1">
    <source>
        <dbReference type="EMBL" id="MXP40892.1"/>
    </source>
</evidence>